<evidence type="ECO:0000256" key="2">
    <source>
        <dbReference type="SAM" id="Coils"/>
    </source>
</evidence>
<dbReference type="FunCoup" id="A0A6P7XKC9">
    <property type="interactions" value="49"/>
</dbReference>
<accession>A0A6P7XKC9</accession>
<evidence type="ECO:0000256" key="3">
    <source>
        <dbReference type="SAM" id="MobiDB-lite"/>
    </source>
</evidence>
<evidence type="ECO:0000313" key="5">
    <source>
        <dbReference type="RefSeq" id="XP_030051085.1"/>
    </source>
</evidence>
<dbReference type="GeneID" id="115464867"/>
<reference evidence="5" key="1">
    <citation type="submission" date="2025-08" db="UniProtKB">
        <authorList>
            <consortium name="RefSeq"/>
        </authorList>
    </citation>
    <scope>IDENTIFICATION</scope>
</reference>
<dbReference type="OrthoDB" id="10020070at2759"/>
<dbReference type="RefSeq" id="XP_030051085.1">
    <property type="nucleotide sequence ID" value="XM_030195225.1"/>
</dbReference>
<protein>
    <submittedName>
        <fullName evidence="5">Coiled-coil domain-containing protein 89</fullName>
    </submittedName>
</protein>
<proteinExistence type="predicted"/>
<dbReference type="InParanoid" id="A0A6P7XKC9"/>
<dbReference type="Proteomes" id="UP000515156">
    <property type="component" value="Chromosome 3"/>
</dbReference>
<evidence type="ECO:0000313" key="4">
    <source>
        <dbReference type="Proteomes" id="UP000515156"/>
    </source>
</evidence>
<organism evidence="4 5">
    <name type="scientific">Microcaecilia unicolor</name>
    <dbReference type="NCBI Taxonomy" id="1415580"/>
    <lineage>
        <taxon>Eukaryota</taxon>
        <taxon>Metazoa</taxon>
        <taxon>Chordata</taxon>
        <taxon>Craniata</taxon>
        <taxon>Vertebrata</taxon>
        <taxon>Euteleostomi</taxon>
        <taxon>Amphibia</taxon>
        <taxon>Gymnophiona</taxon>
        <taxon>Siphonopidae</taxon>
        <taxon>Microcaecilia</taxon>
    </lineage>
</organism>
<dbReference type="PANTHER" id="PTHR34768:SF2">
    <property type="entry name" value="COILED-COIL DOMAIN CONTAINING 89"/>
    <property type="match status" value="1"/>
</dbReference>
<feature type="coiled-coil region" evidence="2">
    <location>
        <begin position="33"/>
        <end position="74"/>
    </location>
</feature>
<keyword evidence="4" id="KW-1185">Reference proteome</keyword>
<gene>
    <name evidence="5" type="primary">CCDC89</name>
</gene>
<keyword evidence="1 2" id="KW-0175">Coiled coil</keyword>
<feature type="compositionally biased region" description="Basic and acidic residues" evidence="3">
    <location>
        <begin position="169"/>
        <end position="188"/>
    </location>
</feature>
<evidence type="ECO:0000256" key="1">
    <source>
        <dbReference type="ARBA" id="ARBA00023054"/>
    </source>
</evidence>
<sequence length="303" mass="36062">MQAEQAVLRSRIDEQSQLICALKRRADQTLERCQALEALNEEREAMRQAAEAAREAEEHRARQLEDRFEDLAANHQMMIRFKDEYKRQSAELWQECGRLRRELDGDASREREEQFNQLQEEKKEWARALQERDKLLGQVKEVSEAQDVALREREERIGKLEEELRRLSMEAEEQRTRAEERRREETGDLRNQLQRMSQEKDELLQLSMSRGRLIQDKQQQVARLQDEMRTAAEERRRAEIQGKEDGPLILALQQRLREAEHRQHEAEHAQVRLQREFSAYKQHSADLLAKERALNAKLRHVIG</sequence>
<dbReference type="AlphaFoldDB" id="A0A6P7XKC9"/>
<dbReference type="KEGG" id="muo:115464867"/>
<dbReference type="CTD" id="220388"/>
<dbReference type="PANTHER" id="PTHR34768">
    <property type="entry name" value="COILED-COIL DOMAIN-CONTAINING PROTEIN 89"/>
    <property type="match status" value="1"/>
</dbReference>
<dbReference type="InterPro" id="IPR043450">
    <property type="entry name" value="CCDC89-like"/>
</dbReference>
<feature type="region of interest" description="Disordered" evidence="3">
    <location>
        <begin position="169"/>
        <end position="189"/>
    </location>
</feature>
<name>A0A6P7XKC9_9AMPH</name>